<dbReference type="AlphaFoldDB" id="A0A0E0ESX4"/>
<reference evidence="3" key="2">
    <citation type="submission" date="2018-05" db="EMBL/GenBank/DDBJ databases">
        <title>OmerRS3 (Oryza meridionalis Reference Sequence Version 3).</title>
        <authorList>
            <person name="Zhang J."/>
            <person name="Kudrna D."/>
            <person name="Lee S."/>
            <person name="Talag J."/>
            <person name="Welchert J."/>
            <person name="Wing R.A."/>
        </authorList>
    </citation>
    <scope>NUCLEOTIDE SEQUENCE [LARGE SCALE GENOMIC DNA]</scope>
    <source>
        <strain evidence="3">cv. OR44</strain>
    </source>
</reference>
<dbReference type="HOGENOM" id="CLU_2162473_0_0_1"/>
<proteinExistence type="predicted"/>
<keyword evidence="2" id="KW-0812">Transmembrane</keyword>
<feature type="transmembrane region" description="Helical" evidence="2">
    <location>
        <begin position="86"/>
        <end position="108"/>
    </location>
</feature>
<evidence type="ECO:0000256" key="1">
    <source>
        <dbReference type="SAM" id="MobiDB-lite"/>
    </source>
</evidence>
<reference evidence="3" key="1">
    <citation type="submission" date="2015-04" db="UniProtKB">
        <authorList>
            <consortium name="EnsemblPlants"/>
        </authorList>
    </citation>
    <scope>IDENTIFICATION</scope>
</reference>
<keyword evidence="2" id="KW-0472">Membrane</keyword>
<accession>A0A0E0ESX4</accession>
<dbReference type="EnsemblPlants" id="OMERI09G10040.1">
    <property type="protein sequence ID" value="OMERI09G10040.1"/>
    <property type="gene ID" value="OMERI09G10040"/>
</dbReference>
<evidence type="ECO:0000313" key="4">
    <source>
        <dbReference type="Proteomes" id="UP000008021"/>
    </source>
</evidence>
<organism evidence="3">
    <name type="scientific">Oryza meridionalis</name>
    <dbReference type="NCBI Taxonomy" id="40149"/>
    <lineage>
        <taxon>Eukaryota</taxon>
        <taxon>Viridiplantae</taxon>
        <taxon>Streptophyta</taxon>
        <taxon>Embryophyta</taxon>
        <taxon>Tracheophyta</taxon>
        <taxon>Spermatophyta</taxon>
        <taxon>Magnoliopsida</taxon>
        <taxon>Liliopsida</taxon>
        <taxon>Poales</taxon>
        <taxon>Poaceae</taxon>
        <taxon>BOP clade</taxon>
        <taxon>Oryzoideae</taxon>
        <taxon>Oryzeae</taxon>
        <taxon>Oryzinae</taxon>
        <taxon>Oryza</taxon>
    </lineage>
</organism>
<keyword evidence="2" id="KW-1133">Transmembrane helix</keyword>
<evidence type="ECO:0000256" key="2">
    <source>
        <dbReference type="SAM" id="Phobius"/>
    </source>
</evidence>
<dbReference type="Gramene" id="OMERI09G10040.1">
    <property type="protein sequence ID" value="OMERI09G10040.1"/>
    <property type="gene ID" value="OMERI09G10040"/>
</dbReference>
<evidence type="ECO:0000313" key="3">
    <source>
        <dbReference type="EnsemblPlants" id="OMERI09G10040.1"/>
    </source>
</evidence>
<dbReference type="Proteomes" id="UP000008021">
    <property type="component" value="Chromosome 9"/>
</dbReference>
<name>A0A0E0ESX4_9ORYZ</name>
<sequence length="111" mass="11588">MGRPAARGEAVAGFLASIKRARRRQLLPLLPSFPPPRRSSTSSHGCGGLGGGAAPNKKRGGGRRGEWERRPALCIRSDALAAWANVQSVIGVIVAVLVAELVSAMSLATMM</sequence>
<protein>
    <submittedName>
        <fullName evidence="3">Uncharacterized protein</fullName>
    </submittedName>
</protein>
<keyword evidence="4" id="KW-1185">Reference proteome</keyword>
<feature type="region of interest" description="Disordered" evidence="1">
    <location>
        <begin position="29"/>
        <end position="67"/>
    </location>
</feature>